<reference evidence="2" key="1">
    <citation type="submission" date="2020-05" db="EMBL/GenBank/DDBJ databases">
        <authorList>
            <person name="Chiriac C."/>
            <person name="Salcher M."/>
            <person name="Ghai R."/>
            <person name="Kavagutti S V."/>
        </authorList>
    </citation>
    <scope>NUCLEOTIDE SEQUENCE</scope>
</reference>
<feature type="compositionally biased region" description="Polar residues" evidence="1">
    <location>
        <begin position="29"/>
        <end position="44"/>
    </location>
</feature>
<sequence>MIATTVPEYSCKNLSSQSTLSASKWFVGSSRSNKSGRLNKSLHNATRRRSPPESFVTSLSLGGQRNASIAISTLRSRLHASAALIFASSFACSAPTLSKSASGSAHIAVTFSYSANKSRIGATPSMTLPRTSFAGSSFGSCSRRPTEKLGVRRASPVNSSSRPAMILSKLDFPLPFDPRTPILAPG</sequence>
<dbReference type="EMBL" id="CAFBQV010000105">
    <property type="protein sequence ID" value="CAB5065084.1"/>
    <property type="molecule type" value="Genomic_DNA"/>
</dbReference>
<proteinExistence type="predicted"/>
<evidence type="ECO:0000256" key="1">
    <source>
        <dbReference type="SAM" id="MobiDB-lite"/>
    </source>
</evidence>
<name>A0A6J7UF98_9ZZZZ</name>
<dbReference type="AlphaFoldDB" id="A0A6J7UF98"/>
<feature type="region of interest" description="Disordered" evidence="1">
    <location>
        <begin position="29"/>
        <end position="54"/>
    </location>
</feature>
<gene>
    <name evidence="2" type="ORF">UFOPK4345_00758</name>
</gene>
<protein>
    <submittedName>
        <fullName evidence="2">Unannotated protein</fullName>
    </submittedName>
</protein>
<evidence type="ECO:0000313" key="2">
    <source>
        <dbReference type="EMBL" id="CAB5065084.1"/>
    </source>
</evidence>
<organism evidence="2">
    <name type="scientific">freshwater metagenome</name>
    <dbReference type="NCBI Taxonomy" id="449393"/>
    <lineage>
        <taxon>unclassified sequences</taxon>
        <taxon>metagenomes</taxon>
        <taxon>ecological metagenomes</taxon>
    </lineage>
</organism>
<accession>A0A6J7UF98</accession>